<dbReference type="InterPro" id="IPR011990">
    <property type="entry name" value="TPR-like_helical_dom_sf"/>
</dbReference>
<proteinExistence type="predicted"/>
<dbReference type="InterPro" id="IPR013766">
    <property type="entry name" value="Thioredoxin_domain"/>
</dbReference>
<protein>
    <recommendedName>
        <fullName evidence="5">Thioredoxin domain-containing protein</fullName>
    </recommendedName>
</protein>
<dbReference type="InterPro" id="IPR050553">
    <property type="entry name" value="Thioredoxin_ResA/DsbE_sf"/>
</dbReference>
<reference evidence="6" key="1">
    <citation type="submission" date="2022-06" db="EMBL/GenBank/DDBJ databases">
        <title>Akkermansia biwalacus sp. nov., an anaerobic mucin-degrading bacterium isolated from human intestine.</title>
        <authorList>
            <person name="Kobayashi Y."/>
            <person name="Inoue S."/>
            <person name="Kawahara T."/>
            <person name="Kohda N."/>
        </authorList>
    </citation>
    <scope>NUCLEOTIDE SEQUENCE</scope>
    <source>
        <strain evidence="6">WON2089</strain>
    </source>
</reference>
<evidence type="ECO:0000313" key="7">
    <source>
        <dbReference type="Proteomes" id="UP001062263"/>
    </source>
</evidence>
<keyword evidence="3" id="KW-1015">Disulfide bond</keyword>
<dbReference type="EMBL" id="AP025943">
    <property type="protein sequence ID" value="BDL42942.1"/>
    <property type="molecule type" value="Genomic_DNA"/>
</dbReference>
<accession>A0ABN6QGT6</accession>
<dbReference type="Pfam" id="PF08534">
    <property type="entry name" value="Redoxin"/>
    <property type="match status" value="1"/>
</dbReference>
<dbReference type="CDD" id="cd02966">
    <property type="entry name" value="TlpA_like_family"/>
    <property type="match status" value="1"/>
</dbReference>
<dbReference type="PANTHER" id="PTHR42852:SF6">
    <property type="entry name" value="THIOL:DISULFIDE INTERCHANGE PROTEIN DSBE"/>
    <property type="match status" value="1"/>
</dbReference>
<dbReference type="Proteomes" id="UP001062263">
    <property type="component" value="Chromosome"/>
</dbReference>
<keyword evidence="7" id="KW-1185">Reference proteome</keyword>
<comment type="subcellular location">
    <subcellularLocation>
        <location evidence="1">Cell envelope</location>
    </subcellularLocation>
</comment>
<dbReference type="SUPFAM" id="SSF52833">
    <property type="entry name" value="Thioredoxin-like"/>
    <property type="match status" value="1"/>
</dbReference>
<organism evidence="6 7">
    <name type="scientific">Akkermansia biwaensis</name>
    <dbReference type="NCBI Taxonomy" id="2946555"/>
    <lineage>
        <taxon>Bacteria</taxon>
        <taxon>Pseudomonadati</taxon>
        <taxon>Verrucomicrobiota</taxon>
        <taxon>Verrucomicrobiia</taxon>
        <taxon>Verrucomicrobiales</taxon>
        <taxon>Akkermansiaceae</taxon>
        <taxon>Akkermansia</taxon>
    </lineage>
</organism>
<dbReference type="PROSITE" id="PS51352">
    <property type="entry name" value="THIOREDOXIN_2"/>
    <property type="match status" value="1"/>
</dbReference>
<evidence type="ECO:0000256" key="2">
    <source>
        <dbReference type="ARBA" id="ARBA00022748"/>
    </source>
</evidence>
<name>A0ABN6QGT6_9BACT</name>
<dbReference type="Gene3D" id="1.25.40.10">
    <property type="entry name" value="Tetratricopeptide repeat domain"/>
    <property type="match status" value="2"/>
</dbReference>
<keyword evidence="4" id="KW-0676">Redox-active center</keyword>
<evidence type="ECO:0000256" key="3">
    <source>
        <dbReference type="ARBA" id="ARBA00023157"/>
    </source>
</evidence>
<dbReference type="InterPro" id="IPR013740">
    <property type="entry name" value="Redoxin"/>
</dbReference>
<dbReference type="Gene3D" id="3.40.30.10">
    <property type="entry name" value="Glutaredoxin"/>
    <property type="match status" value="1"/>
</dbReference>
<feature type="domain" description="Thioredoxin" evidence="5">
    <location>
        <begin position="1"/>
        <end position="144"/>
    </location>
</feature>
<gene>
    <name evidence="6" type="ORF">Abiwalacus_05160</name>
</gene>
<evidence type="ECO:0000259" key="5">
    <source>
        <dbReference type="PROSITE" id="PS51352"/>
    </source>
</evidence>
<evidence type="ECO:0000313" key="6">
    <source>
        <dbReference type="EMBL" id="BDL42942.1"/>
    </source>
</evidence>
<dbReference type="InterPro" id="IPR036249">
    <property type="entry name" value="Thioredoxin-like_sf"/>
</dbReference>
<keyword evidence="2" id="KW-0201">Cytochrome c-type biogenesis</keyword>
<evidence type="ECO:0000256" key="1">
    <source>
        <dbReference type="ARBA" id="ARBA00004196"/>
    </source>
</evidence>
<sequence>MFLDGIPEVWLQGDPVKKWEKDKVYIFEFWATWCGPCLAAMPHMEHLHQVLKENPNLQIIGVNVMDRKSPENLKEFLKNRPTPLTYTMAVDVDGKRTKAKWLDPLEVNGIPHVFAIKNGKLIWRGHPLKLSEEMLTAMLKPDFSVASLPVETADARDKENKIFLQTRQMVNQLVQKNGRQGAAPLLKQIQESNQFSQDRLIYLKTIPFNVLLQQGKYDEAQLVLNDLTEEYSDNYRVQINVAGSLLQADTMPSDKLDAALVERCLRRCIEISKKGNKEASLPWRMMAELREKQGKRKEALEYMEKAITLSSLGKAWAKLQEQTGDKETLQSLLDRATEGIRPQPPRKMQEIEAVQEDSFYTPLLKKQTWFSHPGLAGLPAGKTVFIDFWRAFSKDGKLVGDIPANTLDIVLKKYGLLDHPNVKVLVLSVRPLNKEQVKECLERPGMWSPYPVGVPSDDSVMDLFNSLKLQYFPSSAAIRDGVVVWAGEIKRMPSWVADLAARDTLDKDKLTEELAKRQAYDQELEGVYKKSFELRKQKKYEDYIKLLEENAERFSDNPSFSSTVAEMRAGQAVKEKDYRKAVDILDKMLSRFPQEDALASYMLKVYRSSDEMQENSYDASRRALQIMRDANTRGDGGYNAACYQVMMEMAMEKKDYVQAKEDALKAFHELPLVHQYAAMKKKQKEA</sequence>
<dbReference type="PANTHER" id="PTHR42852">
    <property type="entry name" value="THIOL:DISULFIDE INTERCHANGE PROTEIN DSBE"/>
    <property type="match status" value="1"/>
</dbReference>
<dbReference type="SUPFAM" id="SSF48452">
    <property type="entry name" value="TPR-like"/>
    <property type="match status" value="1"/>
</dbReference>
<evidence type="ECO:0000256" key="4">
    <source>
        <dbReference type="ARBA" id="ARBA00023284"/>
    </source>
</evidence>